<evidence type="ECO:0000313" key="1">
    <source>
        <dbReference type="EMBL" id="SVD33162.1"/>
    </source>
</evidence>
<reference evidence="1" key="1">
    <citation type="submission" date="2018-05" db="EMBL/GenBank/DDBJ databases">
        <authorList>
            <person name="Lanie J.A."/>
            <person name="Ng W.-L."/>
            <person name="Kazmierczak K.M."/>
            <person name="Andrzejewski T.M."/>
            <person name="Davidsen T.M."/>
            <person name="Wayne K.J."/>
            <person name="Tettelin H."/>
            <person name="Glass J.I."/>
            <person name="Rusch D."/>
            <person name="Podicherti R."/>
            <person name="Tsui H.-C.T."/>
            <person name="Winkler M.E."/>
        </authorList>
    </citation>
    <scope>NUCLEOTIDE SEQUENCE</scope>
</reference>
<accession>A0A382UGB8</accession>
<evidence type="ECO:0008006" key="2">
    <source>
        <dbReference type="Google" id="ProtNLM"/>
    </source>
</evidence>
<sequence>MLPKLETFCKEAEELGYTNNSSLKAMKYEWCKEQGEYFCAIENDDIIAVAGCHPLPEVSENAWRILFRGCELPQRDVFKGLGKGDWNSITQREFIPRFIEWCPSDELYLTTNVYYEHSNGKAARNHRLMGLL</sequence>
<gene>
    <name evidence="1" type="ORF">METZ01_LOCUS386016</name>
</gene>
<proteinExistence type="predicted"/>
<protein>
    <recommendedName>
        <fullName evidence="2">N-acetyltransferase domain-containing protein</fullName>
    </recommendedName>
</protein>
<feature type="non-terminal residue" evidence="1">
    <location>
        <position position="132"/>
    </location>
</feature>
<dbReference type="AlphaFoldDB" id="A0A382UGB8"/>
<organism evidence="1">
    <name type="scientific">marine metagenome</name>
    <dbReference type="NCBI Taxonomy" id="408172"/>
    <lineage>
        <taxon>unclassified sequences</taxon>
        <taxon>metagenomes</taxon>
        <taxon>ecological metagenomes</taxon>
    </lineage>
</organism>
<name>A0A382UGB8_9ZZZZ</name>
<dbReference type="EMBL" id="UINC01143943">
    <property type="protein sequence ID" value="SVD33162.1"/>
    <property type="molecule type" value="Genomic_DNA"/>
</dbReference>